<accession>A0A8X7CTL5</accession>
<dbReference type="EMBL" id="BMAV01022060">
    <property type="protein sequence ID" value="GFY76657.1"/>
    <property type="molecule type" value="Genomic_DNA"/>
</dbReference>
<sequence length="151" mass="17139">MRTNIFWTPEEDEILIDFVINHDVLYNIRHQDYRTAQTKQHLWESIGTTLEKSEENLAAVAQGLQQKKRSALLSFLDSFAASQRPTTTNVESLQGLGDVTQLSHIEPDIDTAPGIITPEILEHYSNDALGDMEEDKLESMPPKKKVKTLTF</sequence>
<protein>
    <recommendedName>
        <fullName evidence="1">MADF domain-containing protein</fullName>
    </recommendedName>
</protein>
<dbReference type="Pfam" id="PF10545">
    <property type="entry name" value="MADF_DNA_bdg"/>
    <property type="match status" value="1"/>
</dbReference>
<reference evidence="2" key="1">
    <citation type="submission" date="2020-08" db="EMBL/GenBank/DDBJ databases">
        <title>Multicomponent nature underlies the extraordinary mechanical properties of spider dragline silk.</title>
        <authorList>
            <person name="Kono N."/>
            <person name="Nakamura H."/>
            <person name="Mori M."/>
            <person name="Yoshida Y."/>
            <person name="Ohtoshi R."/>
            <person name="Malay A.D."/>
            <person name="Moran D.A.P."/>
            <person name="Tomita M."/>
            <person name="Numata K."/>
            <person name="Arakawa K."/>
        </authorList>
    </citation>
    <scope>NUCLEOTIDE SEQUENCE</scope>
</reference>
<dbReference type="OrthoDB" id="6437189at2759"/>
<dbReference type="InterPro" id="IPR006578">
    <property type="entry name" value="MADF-dom"/>
</dbReference>
<gene>
    <name evidence="2" type="ORF">TNIN_443251</name>
</gene>
<name>A0A8X7CTL5_9ARAC</name>
<evidence type="ECO:0000313" key="2">
    <source>
        <dbReference type="EMBL" id="GFY76657.1"/>
    </source>
</evidence>
<dbReference type="Proteomes" id="UP000886998">
    <property type="component" value="Unassembled WGS sequence"/>
</dbReference>
<evidence type="ECO:0000259" key="1">
    <source>
        <dbReference type="Pfam" id="PF10545"/>
    </source>
</evidence>
<proteinExistence type="predicted"/>
<keyword evidence="3" id="KW-1185">Reference proteome</keyword>
<comment type="caution">
    <text evidence="2">The sequence shown here is derived from an EMBL/GenBank/DDBJ whole genome shotgun (WGS) entry which is preliminary data.</text>
</comment>
<dbReference type="AlphaFoldDB" id="A0A8X7CTL5"/>
<evidence type="ECO:0000313" key="3">
    <source>
        <dbReference type="Proteomes" id="UP000886998"/>
    </source>
</evidence>
<organism evidence="2 3">
    <name type="scientific">Trichonephila inaurata madagascariensis</name>
    <dbReference type="NCBI Taxonomy" id="2747483"/>
    <lineage>
        <taxon>Eukaryota</taxon>
        <taxon>Metazoa</taxon>
        <taxon>Ecdysozoa</taxon>
        <taxon>Arthropoda</taxon>
        <taxon>Chelicerata</taxon>
        <taxon>Arachnida</taxon>
        <taxon>Araneae</taxon>
        <taxon>Araneomorphae</taxon>
        <taxon>Entelegynae</taxon>
        <taxon>Araneoidea</taxon>
        <taxon>Nephilidae</taxon>
        <taxon>Trichonephila</taxon>
        <taxon>Trichonephila inaurata</taxon>
    </lineage>
</organism>
<feature type="domain" description="MADF" evidence="1">
    <location>
        <begin position="15"/>
        <end position="65"/>
    </location>
</feature>